<comment type="caution">
    <text evidence="3">The sequence shown here is derived from an EMBL/GenBank/DDBJ whole genome shotgun (WGS) entry which is preliminary data.</text>
</comment>
<reference evidence="3 4" key="1">
    <citation type="submission" date="2018-11" db="EMBL/GenBank/DDBJ databases">
        <title>Genome sequencing of Lautropia sp. KCOM 2505 (= ChDC F240).</title>
        <authorList>
            <person name="Kook J.-K."/>
            <person name="Park S.-N."/>
            <person name="Lim Y.K."/>
        </authorList>
    </citation>
    <scope>NUCLEOTIDE SEQUENCE [LARGE SCALE GENOMIC DNA]</scope>
    <source>
        <strain evidence="3 4">KCOM 2505</strain>
    </source>
</reference>
<protein>
    <submittedName>
        <fullName evidence="3">Uncharacterized protein</fullName>
    </submittedName>
</protein>
<keyword evidence="4" id="KW-1185">Reference proteome</keyword>
<feature type="compositionally biased region" description="Low complexity" evidence="1">
    <location>
        <begin position="191"/>
        <end position="201"/>
    </location>
</feature>
<keyword evidence="2" id="KW-0732">Signal</keyword>
<dbReference type="RefSeq" id="WP_125096066.1">
    <property type="nucleotide sequence ID" value="NZ_RRUE01000002.1"/>
</dbReference>
<accession>A0A3R8LQC0</accession>
<evidence type="ECO:0000256" key="2">
    <source>
        <dbReference type="SAM" id="SignalP"/>
    </source>
</evidence>
<dbReference type="AlphaFoldDB" id="A0A3R8LQC0"/>
<evidence type="ECO:0000313" key="4">
    <source>
        <dbReference type="Proteomes" id="UP000270261"/>
    </source>
</evidence>
<feature type="signal peptide" evidence="2">
    <location>
        <begin position="1"/>
        <end position="19"/>
    </location>
</feature>
<dbReference type="EMBL" id="RRUE01000002">
    <property type="protein sequence ID" value="RRN43866.1"/>
    <property type="molecule type" value="Genomic_DNA"/>
</dbReference>
<proteinExistence type="predicted"/>
<feature type="chain" id="PRO_5018542394" evidence="2">
    <location>
        <begin position="20"/>
        <end position="220"/>
    </location>
</feature>
<dbReference type="Proteomes" id="UP000270261">
    <property type="component" value="Unassembled WGS sequence"/>
</dbReference>
<organism evidence="3 4">
    <name type="scientific">Lautropia dentalis</name>
    <dbReference type="NCBI Taxonomy" id="2490857"/>
    <lineage>
        <taxon>Bacteria</taxon>
        <taxon>Pseudomonadati</taxon>
        <taxon>Pseudomonadota</taxon>
        <taxon>Betaproteobacteria</taxon>
        <taxon>Burkholderiales</taxon>
        <taxon>Burkholderiaceae</taxon>
        <taxon>Lautropia</taxon>
    </lineage>
</organism>
<feature type="region of interest" description="Disordered" evidence="1">
    <location>
        <begin position="167"/>
        <end position="220"/>
    </location>
</feature>
<dbReference type="OrthoDB" id="9993649at2"/>
<feature type="compositionally biased region" description="Low complexity" evidence="1">
    <location>
        <begin position="167"/>
        <end position="183"/>
    </location>
</feature>
<evidence type="ECO:0000313" key="3">
    <source>
        <dbReference type="EMBL" id="RRN43866.1"/>
    </source>
</evidence>
<gene>
    <name evidence="3" type="ORF">EHV23_10725</name>
</gene>
<sequence>MALVAGLLVSAGVAQPAWARPGFPAKYAYARPMYLRGRLVSREDTLPYVRLTVDVPRDGTQPPQDREWMRPLEDAEARPTLTALVPLDRTGRLTLTLDWRLSRALLDDTSLLAVGDEFEAVVYQRTSQDEYRGELLAVLLRGAGDEVLVNSRPAAGRRPVPVPAAIPSAGSVSATAPAPAGKKAAGKGKAAKGPAGKSPAGQRAVRRNTSGRNAAAGAKH</sequence>
<name>A0A3R8LQC0_9BURK</name>
<evidence type="ECO:0000256" key="1">
    <source>
        <dbReference type="SAM" id="MobiDB-lite"/>
    </source>
</evidence>